<dbReference type="EMBL" id="AP020326">
    <property type="protein sequence ID" value="BBN47680.1"/>
    <property type="molecule type" value="Genomic_DNA"/>
</dbReference>
<dbReference type="PROSITE" id="PS50006">
    <property type="entry name" value="FHA_DOMAIN"/>
    <property type="match status" value="1"/>
</dbReference>
<protein>
    <recommendedName>
        <fullName evidence="3">FHA domain-containing protein</fullName>
    </recommendedName>
</protein>
<dbReference type="Gene3D" id="2.60.200.20">
    <property type="match status" value="1"/>
</dbReference>
<feature type="compositionally biased region" description="Pro residues" evidence="2">
    <location>
        <begin position="133"/>
        <end position="149"/>
    </location>
</feature>
<feature type="compositionally biased region" description="Basic residues" evidence="2">
    <location>
        <begin position="151"/>
        <end position="181"/>
    </location>
</feature>
<evidence type="ECO:0000256" key="1">
    <source>
        <dbReference type="ARBA" id="ARBA00022553"/>
    </source>
</evidence>
<reference evidence="4 5" key="1">
    <citation type="submission" date="2019-09" db="EMBL/GenBank/DDBJ databases">
        <title>Complete genome sequence of Mycobacterium avium subsp. hominissuis strain JP-H-1.</title>
        <authorList>
            <person name="Kinoshita Y."/>
            <person name="Niwa H."/>
            <person name="Uchida-Fujii E."/>
            <person name="Nukada T."/>
        </authorList>
    </citation>
    <scope>NUCLEOTIDE SEQUENCE [LARGE SCALE GENOMIC DNA]</scope>
    <source>
        <strain evidence="4 5">JP-H-1</strain>
    </source>
</reference>
<evidence type="ECO:0000259" key="3">
    <source>
        <dbReference type="PROSITE" id="PS50006"/>
    </source>
</evidence>
<evidence type="ECO:0000313" key="4">
    <source>
        <dbReference type="EMBL" id="BBN47680.1"/>
    </source>
</evidence>
<sequence length="181" mass="20120">MPTEASALPASLTVWAGPSRYVFAPGRDVVVGYGPGCDIPLERLAPQPPPAPRVDVVLRFTGAHWVAIDLSHRGIFLDGSRVPTVEIRDGLAITIEDPRHGPRLVFQVADPGHSAPRPPNPPRPRRLFRRAGRPPPTPGCRPKAPPSACPRPRRHPFHRLPLTFRRRPRPRRRPSRPRARA</sequence>
<feature type="domain" description="FHA" evidence="3">
    <location>
        <begin position="29"/>
        <end position="82"/>
    </location>
</feature>
<evidence type="ECO:0000313" key="5">
    <source>
        <dbReference type="Proteomes" id="UP000327362"/>
    </source>
</evidence>
<feature type="compositionally biased region" description="Basic residues" evidence="2">
    <location>
        <begin position="123"/>
        <end position="132"/>
    </location>
</feature>
<dbReference type="InterPro" id="IPR008984">
    <property type="entry name" value="SMAD_FHA_dom_sf"/>
</dbReference>
<name>A0AAI8SM34_MYCAV</name>
<gene>
    <name evidence="4" type="ORF">JPH1_21550</name>
</gene>
<accession>A0AAI8SM34</accession>
<dbReference type="SUPFAM" id="SSF49879">
    <property type="entry name" value="SMAD/FHA domain"/>
    <property type="match status" value="1"/>
</dbReference>
<dbReference type="InterPro" id="IPR000253">
    <property type="entry name" value="FHA_dom"/>
</dbReference>
<organism evidence="4 5">
    <name type="scientific">Mycobacterium avium subsp. hominissuis</name>
    <dbReference type="NCBI Taxonomy" id="439334"/>
    <lineage>
        <taxon>Bacteria</taxon>
        <taxon>Bacillati</taxon>
        <taxon>Actinomycetota</taxon>
        <taxon>Actinomycetes</taxon>
        <taxon>Mycobacteriales</taxon>
        <taxon>Mycobacteriaceae</taxon>
        <taxon>Mycobacterium</taxon>
        <taxon>Mycobacterium avium complex (MAC)</taxon>
    </lineage>
</organism>
<evidence type="ECO:0000256" key="2">
    <source>
        <dbReference type="SAM" id="MobiDB-lite"/>
    </source>
</evidence>
<dbReference type="AlphaFoldDB" id="A0AAI8SM34"/>
<keyword evidence="1" id="KW-0597">Phosphoprotein</keyword>
<dbReference type="Proteomes" id="UP000327362">
    <property type="component" value="Chromosome"/>
</dbReference>
<proteinExistence type="predicted"/>
<feature type="region of interest" description="Disordered" evidence="2">
    <location>
        <begin position="105"/>
        <end position="181"/>
    </location>
</feature>